<keyword evidence="1 7" id="KW-1003">Cell membrane</keyword>
<dbReference type="GO" id="GO:0032153">
    <property type="term" value="C:cell division site"/>
    <property type="evidence" value="ECO:0007669"/>
    <property type="project" value="UniProtKB-UniRule"/>
</dbReference>
<evidence type="ECO:0000256" key="8">
    <source>
        <dbReference type="NCBIfam" id="TIGR02209"/>
    </source>
</evidence>
<dbReference type="HAMAP" id="MF_00910">
    <property type="entry name" value="FtsL"/>
    <property type="match status" value="1"/>
</dbReference>
<dbReference type="KEGG" id="lgn:ABM34_01815"/>
<evidence type="ECO:0000256" key="7">
    <source>
        <dbReference type="HAMAP-Rule" id="MF_00910"/>
    </source>
</evidence>
<organism evidence="9 10">
    <name type="scientific">Companilactobacillus ginsenosidimutans</name>
    <dbReference type="NCBI Taxonomy" id="1007676"/>
    <lineage>
        <taxon>Bacteria</taxon>
        <taxon>Bacillati</taxon>
        <taxon>Bacillota</taxon>
        <taxon>Bacilli</taxon>
        <taxon>Lactobacillales</taxon>
        <taxon>Lactobacillaceae</taxon>
        <taxon>Companilactobacillus</taxon>
    </lineage>
</organism>
<gene>
    <name evidence="7" type="primary">ftsL</name>
    <name evidence="9" type="ORF">ABM34_01815</name>
</gene>
<keyword evidence="10" id="KW-1185">Reference proteome</keyword>
<name>A0A0H4QER3_9LACO</name>
<dbReference type="GO" id="GO:0005886">
    <property type="term" value="C:plasma membrane"/>
    <property type="evidence" value="ECO:0007669"/>
    <property type="project" value="UniProtKB-SubCell"/>
</dbReference>
<dbReference type="AlphaFoldDB" id="A0A0H4QER3"/>
<dbReference type="Proteomes" id="UP000036106">
    <property type="component" value="Chromosome"/>
</dbReference>
<dbReference type="GO" id="GO:0043093">
    <property type="term" value="P:FtsZ-dependent cytokinesis"/>
    <property type="evidence" value="ECO:0007669"/>
    <property type="project" value="UniProtKB-UniRule"/>
</dbReference>
<dbReference type="STRING" id="1007676.ABM34_01815"/>
<feature type="transmembrane region" description="Helical" evidence="7">
    <location>
        <begin position="40"/>
        <end position="59"/>
    </location>
</feature>
<dbReference type="InterPro" id="IPR011922">
    <property type="entry name" value="Cell_div_FtsL"/>
</dbReference>
<protein>
    <recommendedName>
        <fullName evidence="7 8">Cell division protein FtsL</fullName>
    </recommendedName>
</protein>
<dbReference type="OrthoDB" id="2327678at2"/>
<evidence type="ECO:0000256" key="2">
    <source>
        <dbReference type="ARBA" id="ARBA00022618"/>
    </source>
</evidence>
<keyword evidence="2 7" id="KW-0132">Cell division</keyword>
<evidence type="ECO:0000313" key="9">
    <source>
        <dbReference type="EMBL" id="AKP66407.1"/>
    </source>
</evidence>
<keyword evidence="5 7" id="KW-0472">Membrane</keyword>
<evidence type="ECO:0000313" key="10">
    <source>
        <dbReference type="Proteomes" id="UP000036106"/>
    </source>
</evidence>
<keyword evidence="6 7" id="KW-0131">Cell cycle</keyword>
<sequence length="121" mass="13321">MLESTARNLQSYETVETEPQVKSQEIAVTHKVAISKTESLLLIGLGILTLCLMTALVTMKVSMTSAQNSLDTVTTQISNTTTSNVNLQQEVSELTSYDRLSSFAKKHNLKMSNENVRNVAK</sequence>
<dbReference type="PATRIC" id="fig|1007676.4.peg.380"/>
<reference evidence="10" key="1">
    <citation type="submission" date="2015-07" db="EMBL/GenBank/DDBJ databases">
        <title>Lactobacillus ginsenosidimutans/EMML 3141/ whole genome sequencing.</title>
        <authorList>
            <person name="Kim M.K."/>
            <person name="Im W.-T."/>
            <person name="Srinivasan S."/>
            <person name="Lee J.-J."/>
        </authorList>
    </citation>
    <scope>NUCLEOTIDE SEQUENCE [LARGE SCALE GENOMIC DNA]</scope>
    <source>
        <strain evidence="10">EMML 3041</strain>
    </source>
</reference>
<comment type="similarity">
    <text evidence="7">Belongs to the FtsL family.</text>
</comment>
<dbReference type="NCBIfam" id="TIGR02209">
    <property type="entry name" value="ftsL_broad"/>
    <property type="match status" value="1"/>
</dbReference>
<accession>A0A0H4QER3</accession>
<evidence type="ECO:0000256" key="4">
    <source>
        <dbReference type="ARBA" id="ARBA00022989"/>
    </source>
</evidence>
<keyword evidence="3 7" id="KW-0812">Transmembrane</keyword>
<dbReference type="RefSeq" id="WP_048702730.1">
    <property type="nucleotide sequence ID" value="NZ_CP012034.1"/>
</dbReference>
<comment type="function">
    <text evidence="7">Essential cell division protein.</text>
</comment>
<evidence type="ECO:0000256" key="6">
    <source>
        <dbReference type="ARBA" id="ARBA00023306"/>
    </source>
</evidence>
<comment type="subcellular location">
    <subcellularLocation>
        <location evidence="7">Cell membrane</location>
        <topology evidence="7">Single-pass type II membrane protein</topology>
    </subcellularLocation>
    <text evidence="7">Localizes to the division septum where it forms a ring structure.</text>
</comment>
<dbReference type="EMBL" id="CP012034">
    <property type="protein sequence ID" value="AKP66407.1"/>
    <property type="molecule type" value="Genomic_DNA"/>
</dbReference>
<proteinExistence type="inferred from homology"/>
<keyword evidence="4 7" id="KW-1133">Transmembrane helix</keyword>
<evidence type="ECO:0000256" key="1">
    <source>
        <dbReference type="ARBA" id="ARBA00022475"/>
    </source>
</evidence>
<evidence type="ECO:0000256" key="3">
    <source>
        <dbReference type="ARBA" id="ARBA00022692"/>
    </source>
</evidence>
<evidence type="ECO:0000256" key="5">
    <source>
        <dbReference type="ARBA" id="ARBA00023136"/>
    </source>
</evidence>